<accession>A0A0F9IDX1</accession>
<name>A0A0F9IDX1_9ZZZZ</name>
<dbReference type="AlphaFoldDB" id="A0A0F9IDX1"/>
<dbReference type="EMBL" id="LAZR01014341">
    <property type="protein sequence ID" value="KKM17914.1"/>
    <property type="molecule type" value="Genomic_DNA"/>
</dbReference>
<sequence length="58" mass="6700">MICRVCELEKTGGCLCNYCSDCLDVYGHENCQYHTKEWIEEHGDTPDDTRTGEEVQIE</sequence>
<protein>
    <submittedName>
        <fullName evidence="1">Uncharacterized protein</fullName>
    </submittedName>
</protein>
<gene>
    <name evidence="1" type="ORF">LCGC14_1670980</name>
</gene>
<proteinExistence type="predicted"/>
<comment type="caution">
    <text evidence="1">The sequence shown here is derived from an EMBL/GenBank/DDBJ whole genome shotgun (WGS) entry which is preliminary data.</text>
</comment>
<organism evidence="1">
    <name type="scientific">marine sediment metagenome</name>
    <dbReference type="NCBI Taxonomy" id="412755"/>
    <lineage>
        <taxon>unclassified sequences</taxon>
        <taxon>metagenomes</taxon>
        <taxon>ecological metagenomes</taxon>
    </lineage>
</organism>
<reference evidence="1" key="1">
    <citation type="journal article" date="2015" name="Nature">
        <title>Complex archaea that bridge the gap between prokaryotes and eukaryotes.</title>
        <authorList>
            <person name="Spang A."/>
            <person name="Saw J.H."/>
            <person name="Jorgensen S.L."/>
            <person name="Zaremba-Niedzwiedzka K."/>
            <person name="Martijn J."/>
            <person name="Lind A.E."/>
            <person name="van Eijk R."/>
            <person name="Schleper C."/>
            <person name="Guy L."/>
            <person name="Ettema T.J."/>
        </authorList>
    </citation>
    <scope>NUCLEOTIDE SEQUENCE</scope>
</reference>
<evidence type="ECO:0000313" key="1">
    <source>
        <dbReference type="EMBL" id="KKM17914.1"/>
    </source>
</evidence>